<protein>
    <submittedName>
        <fullName evidence="1">Uncharacterized protein</fullName>
    </submittedName>
</protein>
<evidence type="ECO:0000313" key="2">
    <source>
        <dbReference type="Proteomes" id="UP000603141"/>
    </source>
</evidence>
<organism evidence="1 2">
    <name type="scientific">Luteolibacter pohnpeiensis</name>
    <dbReference type="NCBI Taxonomy" id="454153"/>
    <lineage>
        <taxon>Bacteria</taxon>
        <taxon>Pseudomonadati</taxon>
        <taxon>Verrucomicrobiota</taxon>
        <taxon>Verrucomicrobiia</taxon>
        <taxon>Verrucomicrobiales</taxon>
        <taxon>Verrucomicrobiaceae</taxon>
        <taxon>Luteolibacter</taxon>
    </lineage>
</organism>
<proteinExistence type="predicted"/>
<name>A0A934SA78_9BACT</name>
<dbReference type="AlphaFoldDB" id="A0A934SA78"/>
<keyword evidence="2" id="KW-1185">Reference proteome</keyword>
<comment type="caution">
    <text evidence="1">The sequence shown here is derived from an EMBL/GenBank/DDBJ whole genome shotgun (WGS) entry which is preliminary data.</text>
</comment>
<accession>A0A934SA78</accession>
<reference evidence="1" key="1">
    <citation type="submission" date="2021-01" db="EMBL/GenBank/DDBJ databases">
        <title>Modified the classification status of verrucomicrobia.</title>
        <authorList>
            <person name="Feng X."/>
        </authorList>
    </citation>
    <scope>NUCLEOTIDE SEQUENCE</scope>
    <source>
        <strain evidence="1">KCTC 22041</strain>
    </source>
</reference>
<evidence type="ECO:0000313" key="1">
    <source>
        <dbReference type="EMBL" id="MBK1884235.1"/>
    </source>
</evidence>
<dbReference type="Proteomes" id="UP000603141">
    <property type="component" value="Unassembled WGS sequence"/>
</dbReference>
<dbReference type="EMBL" id="JAENIJ010000039">
    <property type="protein sequence ID" value="MBK1884235.1"/>
    <property type="molecule type" value="Genomic_DNA"/>
</dbReference>
<sequence length="117" mass="13016">MSEVTFGVKLITLNDMLKVQDGSDVVPSFLIFTARAAENLGKRLLWIDAEVEFCNGAVRKFKNFSFHLLTKGIEADVKKLDDFAFQGFILPGDAPRDGEAPNPIEITKLKITNSELK</sequence>
<dbReference type="RefSeq" id="WP_200273243.1">
    <property type="nucleotide sequence ID" value="NZ_JAENIJ010000039.1"/>
</dbReference>
<gene>
    <name evidence="1" type="ORF">JIN85_17580</name>
</gene>